<dbReference type="EMBL" id="CP019706">
    <property type="protein sequence ID" value="ARJ43904.1"/>
    <property type="molecule type" value="Genomic_DNA"/>
</dbReference>
<evidence type="ECO:0000313" key="1">
    <source>
        <dbReference type="EMBL" id="ARJ43904.1"/>
    </source>
</evidence>
<gene>
    <name evidence="1" type="ORF">B1H58_18845</name>
</gene>
<evidence type="ECO:0000313" key="2">
    <source>
        <dbReference type="Proteomes" id="UP000192900"/>
    </source>
</evidence>
<name>A0A1W6BA03_9GAMM</name>
<dbReference type="Proteomes" id="UP000192900">
    <property type="component" value="Chromosome"/>
</dbReference>
<sequence length="82" mass="9656">MLRNHLKIQESDTLERVEEIHLKNRGQEDITTWSIKGPDGRLKGRVTLFDKFCNRRSWPVNYRITQRDCSGKIVVDKLTDSL</sequence>
<keyword evidence="2" id="KW-1185">Reference proteome</keyword>
<reference evidence="1 2" key="1">
    <citation type="submission" date="2017-02" db="EMBL/GenBank/DDBJ databases">
        <title>Complete genome sequence of the drought resistance-promoting endophyte Pantoea alhagi LTYR-11Z.</title>
        <authorList>
            <person name="Zhang L."/>
        </authorList>
    </citation>
    <scope>NUCLEOTIDE SEQUENCE [LARGE SCALE GENOMIC DNA]</scope>
    <source>
        <strain evidence="1 2">LTYR-11Z</strain>
    </source>
</reference>
<proteinExistence type="predicted"/>
<dbReference type="OrthoDB" id="6539632at2"/>
<accession>A0A1W6BA03</accession>
<dbReference type="KEGG" id="palh:B1H58_18845"/>
<dbReference type="AlphaFoldDB" id="A0A1W6BA03"/>
<protein>
    <submittedName>
        <fullName evidence="1">Uncharacterized protein</fullName>
    </submittedName>
</protein>
<organism evidence="1 2">
    <name type="scientific">Pantoea alhagi</name>
    <dbReference type="NCBI Taxonomy" id="1891675"/>
    <lineage>
        <taxon>Bacteria</taxon>
        <taxon>Pseudomonadati</taxon>
        <taxon>Pseudomonadota</taxon>
        <taxon>Gammaproteobacteria</taxon>
        <taxon>Enterobacterales</taxon>
        <taxon>Erwiniaceae</taxon>
        <taxon>Pantoea</taxon>
    </lineage>
</organism>
<dbReference type="RefSeq" id="WP_085071951.1">
    <property type="nucleotide sequence ID" value="NZ_CP019706.1"/>
</dbReference>